<dbReference type="PANTHER" id="PTHR12143">
    <property type="entry name" value="PEPTIDE N-GLYCANASE PNGASE -RELATED"/>
    <property type="match status" value="1"/>
</dbReference>
<accession>A0A1L0BUQ9</accession>
<organism evidence="7 8">
    <name type="scientific">Sungouiella intermedia</name>
    <dbReference type="NCBI Taxonomy" id="45354"/>
    <lineage>
        <taxon>Eukaryota</taxon>
        <taxon>Fungi</taxon>
        <taxon>Dikarya</taxon>
        <taxon>Ascomycota</taxon>
        <taxon>Saccharomycotina</taxon>
        <taxon>Pichiomycetes</taxon>
        <taxon>Metschnikowiaceae</taxon>
        <taxon>Sungouiella</taxon>
    </lineage>
</organism>
<dbReference type="GO" id="GO:0046872">
    <property type="term" value="F:metal ion binding"/>
    <property type="evidence" value="ECO:0007669"/>
    <property type="project" value="UniProtKB-KW"/>
</dbReference>
<dbReference type="InterPro" id="IPR050883">
    <property type="entry name" value="PNGase"/>
</dbReference>
<protein>
    <recommendedName>
        <fullName evidence="4">Peptide:N-glycanase 1</fullName>
    </recommendedName>
</protein>
<feature type="region of interest" description="Disordered" evidence="5">
    <location>
        <begin position="329"/>
        <end position="364"/>
    </location>
</feature>
<dbReference type="Gene3D" id="3.10.620.30">
    <property type="match status" value="1"/>
</dbReference>
<evidence type="ECO:0000256" key="1">
    <source>
        <dbReference type="ARBA" id="ARBA00009390"/>
    </source>
</evidence>
<evidence type="ECO:0000256" key="3">
    <source>
        <dbReference type="ARBA" id="ARBA00022833"/>
    </source>
</evidence>
<evidence type="ECO:0000256" key="4">
    <source>
        <dbReference type="ARBA" id="ARBA00032858"/>
    </source>
</evidence>
<feature type="compositionally biased region" description="Low complexity" evidence="5">
    <location>
        <begin position="332"/>
        <end position="343"/>
    </location>
</feature>
<dbReference type="InterPro" id="IPR002931">
    <property type="entry name" value="Transglutaminase-like"/>
</dbReference>
<dbReference type="AlphaFoldDB" id="A0A1L0BUQ9"/>
<dbReference type="SUPFAM" id="SSF54001">
    <property type="entry name" value="Cysteine proteinases"/>
    <property type="match status" value="1"/>
</dbReference>
<keyword evidence="2" id="KW-0479">Metal-binding</keyword>
<comment type="similarity">
    <text evidence="1">Belongs to the transglutaminase-like superfamily. PNGase family.</text>
</comment>
<dbReference type="GO" id="GO:0005634">
    <property type="term" value="C:nucleus"/>
    <property type="evidence" value="ECO:0007669"/>
    <property type="project" value="TreeGrafter"/>
</dbReference>
<dbReference type="Pfam" id="PF03835">
    <property type="entry name" value="Rad4"/>
    <property type="match status" value="1"/>
</dbReference>
<dbReference type="InterPro" id="IPR038765">
    <property type="entry name" value="Papain-like_cys_pep_sf"/>
</dbReference>
<evidence type="ECO:0000256" key="5">
    <source>
        <dbReference type="SAM" id="MobiDB-lite"/>
    </source>
</evidence>
<dbReference type="GO" id="GO:0000224">
    <property type="term" value="F:peptide-N4-(N-acetyl-beta-glucosaminyl)asparagine amidase activity"/>
    <property type="evidence" value="ECO:0007669"/>
    <property type="project" value="TreeGrafter"/>
</dbReference>
<gene>
    <name evidence="7" type="ORF">SAMEA4029009_CIC11G00000003471</name>
</gene>
<dbReference type="GO" id="GO:0005829">
    <property type="term" value="C:cytosol"/>
    <property type="evidence" value="ECO:0007669"/>
    <property type="project" value="TreeGrafter"/>
</dbReference>
<dbReference type="EMBL" id="LT635767">
    <property type="protein sequence ID" value="SGZ55073.1"/>
    <property type="molecule type" value="Genomic_DNA"/>
</dbReference>
<dbReference type="PANTHER" id="PTHR12143:SF19">
    <property type="entry name" value="PEPTIDE-N(4)-(N-ACETYL-BETA-GLUCOSAMINYL)ASPARAGINE AMIDASE"/>
    <property type="match status" value="1"/>
</dbReference>
<name>A0A1L0BUQ9_9ASCO</name>
<dbReference type="Proteomes" id="UP000182259">
    <property type="component" value="Chromosome IV"/>
</dbReference>
<reference evidence="7 8" key="1">
    <citation type="submission" date="2016-10" db="EMBL/GenBank/DDBJ databases">
        <authorList>
            <person name="de Groot N.N."/>
        </authorList>
    </citation>
    <scope>NUCLEOTIDE SEQUENCE [LARGE SCALE GENOMIC DNA]</scope>
    <source>
        <strain evidence="7 8">PYCC 4715</strain>
    </source>
</reference>
<sequence length="364" mass="41907">MPIEDFSQLADELVTCYAQGVLERARQTARNHVRIGDQNSRFIQSISSISNQMQRYQEPESLDAALDAIDLAKIYDGVDKREKDAANGPSKDALGYEDFIVLETLGYFKNDFFRWVNSPKCGKCGQDGSNMEFRRSEGPPTPNPDEISRVEVHHCKTCNEDATFPRYNSPVKLLETREGRCGEWVNCFMLILLAVLGSTANIRYVWNHEDHVWCEYYSEKQKRWIHLDPCENVFDEPSLYCENWGKKMSWVLAVSDVNIADVSDKYITKEDKKIAKLSVANEKEVLEYIHWAQEKLLVRYWDQKIDPFLLSTHDKLAKLYVEIVKRNDRPTRTSGSTPTPTATERGRQSGKGEWTKSRGEDGNK</sequence>
<evidence type="ECO:0000256" key="2">
    <source>
        <dbReference type="ARBA" id="ARBA00022723"/>
    </source>
</evidence>
<dbReference type="GO" id="GO:0006516">
    <property type="term" value="P:glycoprotein catabolic process"/>
    <property type="evidence" value="ECO:0007669"/>
    <property type="project" value="TreeGrafter"/>
</dbReference>
<feature type="compositionally biased region" description="Basic and acidic residues" evidence="5">
    <location>
        <begin position="353"/>
        <end position="364"/>
    </location>
</feature>
<evidence type="ECO:0000313" key="7">
    <source>
        <dbReference type="EMBL" id="SGZ55073.1"/>
    </source>
</evidence>
<dbReference type="Gene3D" id="2.20.25.10">
    <property type="match status" value="1"/>
</dbReference>
<keyword evidence="3" id="KW-0862">Zinc</keyword>
<proteinExistence type="inferred from homology"/>
<feature type="domain" description="Transglutaminase-like" evidence="6">
    <location>
        <begin position="173"/>
        <end position="231"/>
    </location>
</feature>
<evidence type="ECO:0000313" key="8">
    <source>
        <dbReference type="Proteomes" id="UP000182259"/>
    </source>
</evidence>
<dbReference type="InterPro" id="IPR018325">
    <property type="entry name" value="Rad4/PNGase_transGLS-fold"/>
</dbReference>
<dbReference type="SMART" id="SM00460">
    <property type="entry name" value="TGc"/>
    <property type="match status" value="1"/>
</dbReference>
<evidence type="ECO:0000259" key="6">
    <source>
        <dbReference type="SMART" id="SM00460"/>
    </source>
</evidence>